<name>A0A4R2BND1_9BACI</name>
<dbReference type="AlphaFoldDB" id="A0A4R2BND1"/>
<evidence type="ECO:0000313" key="1">
    <source>
        <dbReference type="EMBL" id="TCN28123.1"/>
    </source>
</evidence>
<dbReference type="EMBL" id="SLVV01000001">
    <property type="protein sequence ID" value="TCN28123.1"/>
    <property type="molecule type" value="Genomic_DNA"/>
</dbReference>
<comment type="caution">
    <text evidence="1">The sequence shown here is derived from an EMBL/GenBank/DDBJ whole genome shotgun (WGS) entry which is preliminary data.</text>
</comment>
<reference evidence="1 2" key="1">
    <citation type="journal article" date="2015" name="Stand. Genomic Sci.">
        <title>Genomic Encyclopedia of Bacterial and Archaeal Type Strains, Phase III: the genomes of soil and plant-associated and newly described type strains.</title>
        <authorList>
            <person name="Whitman W.B."/>
            <person name="Woyke T."/>
            <person name="Klenk H.P."/>
            <person name="Zhou Y."/>
            <person name="Lilburn T.G."/>
            <person name="Beck B.J."/>
            <person name="De Vos P."/>
            <person name="Vandamme P."/>
            <person name="Eisen J.A."/>
            <person name="Garrity G."/>
            <person name="Hugenholtz P."/>
            <person name="Kyrpides N.C."/>
        </authorList>
    </citation>
    <scope>NUCLEOTIDE SEQUENCE [LARGE SCALE GENOMIC DNA]</scope>
    <source>
        <strain evidence="1 2">CV53</strain>
    </source>
</reference>
<proteinExistence type="predicted"/>
<keyword evidence="2" id="KW-1185">Reference proteome</keyword>
<protein>
    <submittedName>
        <fullName evidence="1">Uncharacterized protein</fullName>
    </submittedName>
</protein>
<sequence>MIKVDIMEAFLTLKSCLTELRVMRIMTYMERTLFVLVYRL</sequence>
<evidence type="ECO:0000313" key="2">
    <source>
        <dbReference type="Proteomes" id="UP000295689"/>
    </source>
</evidence>
<gene>
    <name evidence="1" type="ORF">EV146_101454</name>
</gene>
<accession>A0A4R2BND1</accession>
<dbReference type="Proteomes" id="UP000295689">
    <property type="component" value="Unassembled WGS sequence"/>
</dbReference>
<organism evidence="1 2">
    <name type="scientific">Mesobacillus foraminis</name>
    <dbReference type="NCBI Taxonomy" id="279826"/>
    <lineage>
        <taxon>Bacteria</taxon>
        <taxon>Bacillati</taxon>
        <taxon>Bacillota</taxon>
        <taxon>Bacilli</taxon>
        <taxon>Bacillales</taxon>
        <taxon>Bacillaceae</taxon>
        <taxon>Mesobacillus</taxon>
    </lineage>
</organism>